<protein>
    <submittedName>
        <fullName evidence="3">Transcriptional regulator XRE family protein</fullName>
    </submittedName>
</protein>
<evidence type="ECO:0000313" key="3">
    <source>
        <dbReference type="EMBL" id="KAF0676980.1"/>
    </source>
</evidence>
<dbReference type="InterPro" id="IPR010982">
    <property type="entry name" value="Lambda_DNA-bd_dom_sf"/>
</dbReference>
<gene>
    <name evidence="3" type="ORF">PMES_00777</name>
</gene>
<keyword evidence="4" id="KW-1185">Reference proteome</keyword>
<dbReference type="GO" id="GO:0003677">
    <property type="term" value="F:DNA binding"/>
    <property type="evidence" value="ECO:0007669"/>
    <property type="project" value="InterPro"/>
</dbReference>
<organism evidence="3 4">
    <name type="scientific">Profundibacterium mesophilum KAUST100406-0324</name>
    <dbReference type="NCBI Taxonomy" id="1037889"/>
    <lineage>
        <taxon>Bacteria</taxon>
        <taxon>Pseudomonadati</taxon>
        <taxon>Pseudomonadota</taxon>
        <taxon>Alphaproteobacteria</taxon>
        <taxon>Rhodobacterales</taxon>
        <taxon>Roseobacteraceae</taxon>
        <taxon>Profundibacterium</taxon>
    </lineage>
</organism>
<dbReference type="SUPFAM" id="SSF47413">
    <property type="entry name" value="lambda repressor-like DNA-binding domains"/>
    <property type="match status" value="1"/>
</dbReference>
<comment type="caution">
    <text evidence="3">The sequence shown here is derived from an EMBL/GenBank/DDBJ whole genome shotgun (WGS) entry which is preliminary data.</text>
</comment>
<sequence length="145" mass="16001">MMSDEQQTGTRSDAQGDADARWYSNETATFGDRLADARAAVGMSQEELARRLGVKLRTLDNWENDLSEPRANRLSMLSGLLNVSFRWLLTGEGEGLTPPEPGGVSAQSHALLADLRQLRSDMLRLTDRLGHIEKQLKTSITETGT</sequence>
<name>A0A921TCD8_9RHOB</name>
<feature type="region of interest" description="Disordered" evidence="1">
    <location>
        <begin position="1"/>
        <end position="21"/>
    </location>
</feature>
<proteinExistence type="predicted"/>
<dbReference type="Proteomes" id="UP000698242">
    <property type="component" value="Unassembled WGS sequence"/>
</dbReference>
<dbReference type="InterPro" id="IPR001387">
    <property type="entry name" value="Cro/C1-type_HTH"/>
</dbReference>
<evidence type="ECO:0000259" key="2">
    <source>
        <dbReference type="PROSITE" id="PS50943"/>
    </source>
</evidence>
<dbReference type="Gene3D" id="1.10.260.40">
    <property type="entry name" value="lambda repressor-like DNA-binding domains"/>
    <property type="match status" value="1"/>
</dbReference>
<evidence type="ECO:0000313" key="4">
    <source>
        <dbReference type="Proteomes" id="UP000698242"/>
    </source>
</evidence>
<accession>A0A921TCD8</accession>
<reference evidence="3" key="1">
    <citation type="submission" date="2013-03" db="EMBL/GenBank/DDBJ databases">
        <title>Genome Sequence of the Profundibacterium mesophilum strain KAUST100406-0324T from Red Sea, a novel genus in the family Rhodobacteraceae.</title>
        <authorList>
            <person name="Essack M."/>
            <person name="Alam I."/>
            <person name="Lafi F."/>
            <person name="Alawi W."/>
            <person name="Kamanu F."/>
            <person name="Al-Suwailem A."/>
            <person name="Lee O.O."/>
            <person name="Xu Y."/>
            <person name="Bajic V."/>
            <person name="Qian P.-Y."/>
            <person name="Archer J."/>
        </authorList>
    </citation>
    <scope>NUCLEOTIDE SEQUENCE</scope>
    <source>
        <strain evidence="3">KAUST100406-0324</strain>
    </source>
</reference>
<dbReference type="PROSITE" id="PS50943">
    <property type="entry name" value="HTH_CROC1"/>
    <property type="match status" value="1"/>
</dbReference>
<dbReference type="CDD" id="cd00093">
    <property type="entry name" value="HTH_XRE"/>
    <property type="match status" value="1"/>
</dbReference>
<dbReference type="SMART" id="SM00530">
    <property type="entry name" value="HTH_XRE"/>
    <property type="match status" value="1"/>
</dbReference>
<evidence type="ECO:0000256" key="1">
    <source>
        <dbReference type="SAM" id="MobiDB-lite"/>
    </source>
</evidence>
<dbReference type="Pfam" id="PF01381">
    <property type="entry name" value="HTH_3"/>
    <property type="match status" value="1"/>
</dbReference>
<dbReference type="AlphaFoldDB" id="A0A921TCD8"/>
<dbReference type="EMBL" id="APKE01000010">
    <property type="protein sequence ID" value="KAF0676980.1"/>
    <property type="molecule type" value="Genomic_DNA"/>
</dbReference>
<feature type="compositionally biased region" description="Polar residues" evidence="1">
    <location>
        <begin position="1"/>
        <end position="13"/>
    </location>
</feature>
<feature type="domain" description="HTH cro/C1-type" evidence="2">
    <location>
        <begin position="34"/>
        <end position="88"/>
    </location>
</feature>